<keyword evidence="2" id="KW-1133">Transmembrane helix</keyword>
<evidence type="ECO:0000256" key="2">
    <source>
        <dbReference type="SAM" id="Phobius"/>
    </source>
</evidence>
<dbReference type="EMBL" id="ASPP01019230">
    <property type="protein sequence ID" value="ETO15327.1"/>
    <property type="molecule type" value="Genomic_DNA"/>
</dbReference>
<reference evidence="3 4" key="1">
    <citation type="journal article" date="2013" name="Curr. Biol.">
        <title>The Genome of the Foraminiferan Reticulomyxa filosa.</title>
        <authorList>
            <person name="Glockner G."/>
            <person name="Hulsmann N."/>
            <person name="Schleicher M."/>
            <person name="Noegel A.A."/>
            <person name="Eichinger L."/>
            <person name="Gallinger C."/>
            <person name="Pawlowski J."/>
            <person name="Sierra R."/>
            <person name="Euteneuer U."/>
            <person name="Pillet L."/>
            <person name="Moustafa A."/>
            <person name="Platzer M."/>
            <person name="Groth M."/>
            <person name="Szafranski K."/>
            <person name="Schliwa M."/>
        </authorList>
    </citation>
    <scope>NUCLEOTIDE SEQUENCE [LARGE SCALE GENOMIC DNA]</scope>
</reference>
<evidence type="ECO:0000313" key="3">
    <source>
        <dbReference type="EMBL" id="ETO15327.1"/>
    </source>
</evidence>
<name>X6MPG4_RETFI</name>
<feature type="transmembrane region" description="Helical" evidence="2">
    <location>
        <begin position="384"/>
        <end position="405"/>
    </location>
</feature>
<gene>
    <name evidence="3" type="ORF">RFI_22037</name>
</gene>
<comment type="caution">
    <text evidence="3">The sequence shown here is derived from an EMBL/GenBank/DDBJ whole genome shotgun (WGS) entry which is preliminary data.</text>
</comment>
<accession>X6MPG4</accession>
<keyword evidence="2" id="KW-0812">Transmembrane</keyword>
<dbReference type="AlphaFoldDB" id="X6MPG4"/>
<dbReference type="Proteomes" id="UP000023152">
    <property type="component" value="Unassembled WGS sequence"/>
</dbReference>
<protein>
    <submittedName>
        <fullName evidence="3">Uncharacterized protein</fullName>
    </submittedName>
</protein>
<keyword evidence="4" id="KW-1185">Reference proteome</keyword>
<proteinExistence type="predicted"/>
<evidence type="ECO:0000256" key="1">
    <source>
        <dbReference type="SAM" id="MobiDB-lite"/>
    </source>
</evidence>
<feature type="non-terminal residue" evidence="3">
    <location>
        <position position="1"/>
    </location>
</feature>
<feature type="region of interest" description="Disordered" evidence="1">
    <location>
        <begin position="227"/>
        <end position="247"/>
    </location>
</feature>
<organism evidence="3 4">
    <name type="scientific">Reticulomyxa filosa</name>
    <dbReference type="NCBI Taxonomy" id="46433"/>
    <lineage>
        <taxon>Eukaryota</taxon>
        <taxon>Sar</taxon>
        <taxon>Rhizaria</taxon>
        <taxon>Retaria</taxon>
        <taxon>Foraminifera</taxon>
        <taxon>Monothalamids</taxon>
        <taxon>Reticulomyxidae</taxon>
        <taxon>Reticulomyxa</taxon>
    </lineage>
</organism>
<keyword evidence="2" id="KW-0472">Membrane</keyword>
<sequence length="491" mass="57322">VYKDQQNQKTLCQVVVITPEDQKKMGLLQEKYQRITEDITTIDKAMTQLQQNHAEKQEIVESITNELIENITKYKKELLLSMEQYVKGKEEQLLGHKQKLIVLEKQLKQWNDDLVQCMSDQSLNPPQRKNKITQIIDNPNISQLQWSNRLPCHVDIRLGSDIFSILQVVILVRDKIRVFEKGSPQLLGAKYKCEEHTIELEWKDEDWDDDVMRDQYMYEVELREDKAPSINDNETKTNDKDEGKDDSQMEWKKITTIERCEKQSKHTTAINSKDIPSNKICYLRMRGCFLSRTLWTPYSNVISLYTSNARIILAWDTTNHGNCVTFESPNRAKFGNTRSKAVANYVIQLKQHKRFAWKFTMHSISNYSWIGFTKAPITQYTTDWSLFFFLLLGSYLFFFLCDISLRLGIYGLDKQWITVLALNKILHRFIHMLKTPAIQVNDKFKFVVDGEQKTCEVFHNGKTLGVIFTQIFAEICPAASNNLSPSEITIE</sequence>
<evidence type="ECO:0000313" key="4">
    <source>
        <dbReference type="Proteomes" id="UP000023152"/>
    </source>
</evidence>